<dbReference type="GO" id="GO:0140359">
    <property type="term" value="F:ABC-type transporter activity"/>
    <property type="evidence" value="ECO:0007669"/>
    <property type="project" value="InterPro"/>
</dbReference>
<keyword evidence="2" id="KW-0813">Transport</keyword>
<evidence type="ECO:0000256" key="3">
    <source>
        <dbReference type="ARBA" id="ARBA00022692"/>
    </source>
</evidence>
<reference evidence="11 12" key="1">
    <citation type="submission" date="2018-09" db="EMBL/GenBank/DDBJ databases">
        <authorList>
            <person name="Zhu H."/>
        </authorList>
    </citation>
    <scope>NUCLEOTIDE SEQUENCE [LARGE SCALE GENOMIC DNA]</scope>
    <source>
        <strain evidence="11 12">K1W22B-8</strain>
    </source>
</reference>
<dbReference type="PANTHER" id="PTHR24221:SF402">
    <property type="entry name" value="IRON-SULFUR CLUSTERS TRANSPORTER ABCB7, MITOCHONDRIAL"/>
    <property type="match status" value="1"/>
</dbReference>
<dbReference type="GO" id="GO:0006879">
    <property type="term" value="P:intracellular iron ion homeostasis"/>
    <property type="evidence" value="ECO:0007669"/>
    <property type="project" value="TreeGrafter"/>
</dbReference>
<dbReference type="PROSITE" id="PS50929">
    <property type="entry name" value="ABC_TM1F"/>
    <property type="match status" value="1"/>
</dbReference>
<evidence type="ECO:0000259" key="9">
    <source>
        <dbReference type="PROSITE" id="PS50893"/>
    </source>
</evidence>
<keyword evidence="4" id="KW-0547">Nucleotide-binding</keyword>
<dbReference type="PANTHER" id="PTHR24221">
    <property type="entry name" value="ATP-BINDING CASSETTE SUB-FAMILY B"/>
    <property type="match status" value="1"/>
</dbReference>
<keyword evidence="7 8" id="KW-0472">Membrane</keyword>
<feature type="domain" description="ABC transmembrane type-1" evidence="10">
    <location>
        <begin position="45"/>
        <end position="327"/>
    </location>
</feature>
<comment type="caution">
    <text evidence="11">The sequence shown here is derived from an EMBL/GenBank/DDBJ whole genome shotgun (WGS) entry which is preliminary data.</text>
</comment>
<dbReference type="Pfam" id="PF00005">
    <property type="entry name" value="ABC_tran"/>
    <property type="match status" value="1"/>
</dbReference>
<accession>A0A418WCT7</accession>
<dbReference type="Proteomes" id="UP000284605">
    <property type="component" value="Unassembled WGS sequence"/>
</dbReference>
<dbReference type="SMART" id="SM00382">
    <property type="entry name" value="AAA"/>
    <property type="match status" value="1"/>
</dbReference>
<feature type="domain" description="ABC transporter" evidence="9">
    <location>
        <begin position="361"/>
        <end position="595"/>
    </location>
</feature>
<evidence type="ECO:0000256" key="7">
    <source>
        <dbReference type="ARBA" id="ARBA00023136"/>
    </source>
</evidence>
<dbReference type="SUPFAM" id="SSF90123">
    <property type="entry name" value="ABC transporter transmembrane region"/>
    <property type="match status" value="1"/>
</dbReference>
<gene>
    <name evidence="11" type="ORF">D3874_12535</name>
</gene>
<feature type="transmembrane region" description="Helical" evidence="8">
    <location>
        <begin position="182"/>
        <end position="203"/>
    </location>
</feature>
<keyword evidence="3 8" id="KW-0812">Transmembrane</keyword>
<dbReference type="SUPFAM" id="SSF52540">
    <property type="entry name" value="P-loop containing nucleoside triphosphate hydrolases"/>
    <property type="match status" value="1"/>
</dbReference>
<dbReference type="GO" id="GO:0005524">
    <property type="term" value="F:ATP binding"/>
    <property type="evidence" value="ECO:0007669"/>
    <property type="project" value="UniProtKB-KW"/>
</dbReference>
<keyword evidence="6 8" id="KW-1133">Transmembrane helix</keyword>
<dbReference type="OrthoDB" id="5288404at2"/>
<dbReference type="Gene3D" id="1.20.1560.10">
    <property type="entry name" value="ABC transporter type 1, transmembrane domain"/>
    <property type="match status" value="1"/>
</dbReference>
<comment type="subcellular location">
    <subcellularLocation>
        <location evidence="1">Cell membrane</location>
        <topology evidence="1">Multi-pass membrane protein</topology>
    </subcellularLocation>
</comment>
<dbReference type="InterPro" id="IPR011527">
    <property type="entry name" value="ABC1_TM_dom"/>
</dbReference>
<organism evidence="11 12">
    <name type="scientific">Oleomonas cavernae</name>
    <dbReference type="NCBI Taxonomy" id="2320859"/>
    <lineage>
        <taxon>Bacteria</taxon>
        <taxon>Pseudomonadati</taxon>
        <taxon>Pseudomonadota</taxon>
        <taxon>Alphaproteobacteria</taxon>
        <taxon>Acetobacterales</taxon>
        <taxon>Acetobacteraceae</taxon>
        <taxon>Oleomonas</taxon>
    </lineage>
</organism>
<proteinExistence type="predicted"/>
<feature type="transmembrane region" description="Helical" evidence="8">
    <location>
        <begin position="69"/>
        <end position="90"/>
    </location>
</feature>
<feature type="transmembrane region" description="Helical" evidence="8">
    <location>
        <begin position="42"/>
        <end position="63"/>
    </location>
</feature>
<evidence type="ECO:0000256" key="8">
    <source>
        <dbReference type="SAM" id="Phobius"/>
    </source>
</evidence>
<evidence type="ECO:0000256" key="5">
    <source>
        <dbReference type="ARBA" id="ARBA00022840"/>
    </source>
</evidence>
<dbReference type="Pfam" id="PF00664">
    <property type="entry name" value="ABC_membrane"/>
    <property type="match status" value="1"/>
</dbReference>
<dbReference type="CDD" id="cd18582">
    <property type="entry name" value="ABC_6TM_ATM1_ABCB7"/>
    <property type="match status" value="1"/>
</dbReference>
<dbReference type="GO" id="GO:0016887">
    <property type="term" value="F:ATP hydrolysis activity"/>
    <property type="evidence" value="ECO:0007669"/>
    <property type="project" value="InterPro"/>
</dbReference>
<evidence type="ECO:0000256" key="1">
    <source>
        <dbReference type="ARBA" id="ARBA00004651"/>
    </source>
</evidence>
<dbReference type="InterPro" id="IPR003439">
    <property type="entry name" value="ABC_transporter-like_ATP-bd"/>
</dbReference>
<keyword evidence="12" id="KW-1185">Reference proteome</keyword>
<dbReference type="InterPro" id="IPR003593">
    <property type="entry name" value="AAA+_ATPase"/>
</dbReference>
<dbReference type="PROSITE" id="PS50893">
    <property type="entry name" value="ABC_TRANSPORTER_2"/>
    <property type="match status" value="1"/>
</dbReference>
<name>A0A418WCT7_9PROT</name>
<evidence type="ECO:0000256" key="4">
    <source>
        <dbReference type="ARBA" id="ARBA00022741"/>
    </source>
</evidence>
<dbReference type="InterPro" id="IPR039421">
    <property type="entry name" value="Type_1_exporter"/>
</dbReference>
<protein>
    <submittedName>
        <fullName evidence="11">ABC transporter ATP-binding protein/permease</fullName>
    </submittedName>
</protein>
<dbReference type="CDD" id="cd03253">
    <property type="entry name" value="ABCC_ATM1_transporter"/>
    <property type="match status" value="1"/>
</dbReference>
<feature type="transmembrane region" description="Helical" evidence="8">
    <location>
        <begin position="153"/>
        <end position="176"/>
    </location>
</feature>
<dbReference type="FunFam" id="3.40.50.300:FF:000186">
    <property type="entry name" value="ATP-binding cassette sub-family B member 7, mitochondrial"/>
    <property type="match status" value="1"/>
</dbReference>
<evidence type="ECO:0000256" key="2">
    <source>
        <dbReference type="ARBA" id="ARBA00022448"/>
    </source>
</evidence>
<keyword evidence="5 11" id="KW-0067">ATP-binding</keyword>
<sequence>MTVTRSGRPAPQTAPRRTGWQTLKLFLPYLWPQGRRDLRLRVVYAMGFLVLGKVANVIVPYFYKGAIDLLSVKATVITIPVLMIISYALARISAQGFAELRDSVFSRVGQNAVRRLGLTTFEHLHRLSMRFHLDRRTGGLNRVIERGTKGIELLLRFTLFNIAPTILEILFVVILLATGFGWPMVAAMLVTIVAYITFTYFVSESRIKYRREMNTQDTDANTKAVDSLLNYETVKYFSNEAHEAVRFDKALEKYEKAAVKSQGTLSFLNTGQSVIMALGLAAVMYIAGSGVAAGTMTVGDFVLVNTFLIQLYIPLNMLGFVYREIKQAVIDMEAMFEVMDVEEEVQDRPGARPLAITGGEVRFENVEFRYDARRGILKNVSFTVAPGSTIAVVGPSGAGKSTISRILFRFYDIEAGSVTIDGQDIRDVTQATLRKAIGIVPQDTVLFNDTIRYNIRYGRPGASDAEVEEAARLARIHDFIVSLPDGYDSMVGERGLKLSGGEKQRVAIARTILKNPPILLLDEATSALDTQTEKEIQASLKEIARGRTALIIAHRLSTVVDADQILVLDKGQIVERGTHDDLLELGGQYALMWQRQLEAVEAEAKLAEVRAEGLDPGTVRISAVAE</sequence>
<dbReference type="Gene3D" id="3.40.50.300">
    <property type="entry name" value="P-loop containing nucleotide triphosphate hydrolases"/>
    <property type="match status" value="1"/>
</dbReference>
<evidence type="ECO:0000259" key="10">
    <source>
        <dbReference type="PROSITE" id="PS50929"/>
    </source>
</evidence>
<feature type="transmembrane region" description="Helical" evidence="8">
    <location>
        <begin position="274"/>
        <end position="295"/>
    </location>
</feature>
<dbReference type="InterPro" id="IPR027417">
    <property type="entry name" value="P-loop_NTPase"/>
</dbReference>
<dbReference type="InterPro" id="IPR036640">
    <property type="entry name" value="ABC1_TM_sf"/>
</dbReference>
<dbReference type="InterPro" id="IPR017871">
    <property type="entry name" value="ABC_transporter-like_CS"/>
</dbReference>
<dbReference type="EMBL" id="QYUK01000011">
    <property type="protein sequence ID" value="RJF87748.1"/>
    <property type="molecule type" value="Genomic_DNA"/>
</dbReference>
<evidence type="ECO:0000256" key="6">
    <source>
        <dbReference type="ARBA" id="ARBA00022989"/>
    </source>
</evidence>
<dbReference type="GO" id="GO:0005886">
    <property type="term" value="C:plasma membrane"/>
    <property type="evidence" value="ECO:0007669"/>
    <property type="project" value="UniProtKB-SubCell"/>
</dbReference>
<evidence type="ECO:0000313" key="11">
    <source>
        <dbReference type="EMBL" id="RJF87748.1"/>
    </source>
</evidence>
<feature type="transmembrane region" description="Helical" evidence="8">
    <location>
        <begin position="301"/>
        <end position="322"/>
    </location>
</feature>
<dbReference type="PROSITE" id="PS00211">
    <property type="entry name" value="ABC_TRANSPORTER_1"/>
    <property type="match status" value="1"/>
</dbReference>
<dbReference type="RefSeq" id="WP_119778385.1">
    <property type="nucleotide sequence ID" value="NZ_QYUK01000011.1"/>
</dbReference>
<evidence type="ECO:0000313" key="12">
    <source>
        <dbReference type="Proteomes" id="UP000284605"/>
    </source>
</evidence>
<dbReference type="AlphaFoldDB" id="A0A418WCT7"/>